<dbReference type="OrthoDB" id="7163309at2"/>
<dbReference type="EMBL" id="CP000236">
    <property type="protein sequence ID" value="ABD45128.1"/>
    <property type="molecule type" value="Genomic_DNA"/>
</dbReference>
<name>Q2GGS2_EHRCR</name>
<accession>Q2GGS2</accession>
<proteinExistence type="predicted"/>
<protein>
    <submittedName>
        <fullName evidence="1">Uncharacterized protein</fullName>
    </submittedName>
</protein>
<evidence type="ECO:0000313" key="1">
    <source>
        <dbReference type="EMBL" id="ABD45128.1"/>
    </source>
</evidence>
<dbReference type="KEGG" id="ech:ECH_0549"/>
<dbReference type="HOGENOM" id="CLU_118039_0_0_5"/>
<dbReference type="Proteomes" id="UP000008320">
    <property type="component" value="Chromosome"/>
</dbReference>
<dbReference type="RefSeq" id="WP_011452668.1">
    <property type="nucleotide sequence ID" value="NC_007799.1"/>
</dbReference>
<dbReference type="AlphaFoldDB" id="Q2GGS2"/>
<sequence>MHLTLLLLRNGMPVLLPEAACKYDKSLGVAYTMDPIMNEQLGIPTSDSPYSYLYRSNFTKFAVVSGANSEMNVMFIFGNSPVLSCPVFMVFTLPYGVVRDVTKNGIMLDNTLIPLHGKVSEDLLGLSTEEQVIKLFNELKSNLKINASSGQCRMQMFNYVNGNGELFHTSFHNTALDRVTVNPVDGSRRYIMKIE</sequence>
<keyword evidence="2" id="KW-1185">Reference proteome</keyword>
<gene>
    <name evidence="1" type="ordered locus">ECH_0549</name>
</gene>
<reference evidence="1 2" key="1">
    <citation type="journal article" date="2006" name="PLoS Genet.">
        <title>Comparative genomics of emerging human ehrlichiosis agents.</title>
        <authorList>
            <person name="Dunning Hotopp J.C."/>
            <person name="Lin M."/>
            <person name="Madupu R."/>
            <person name="Crabtree J."/>
            <person name="Angiuoli S.V."/>
            <person name="Eisen J.A."/>
            <person name="Seshadri R."/>
            <person name="Ren Q."/>
            <person name="Wu M."/>
            <person name="Utterback T.R."/>
            <person name="Smith S."/>
            <person name="Lewis M."/>
            <person name="Khouri H."/>
            <person name="Zhang C."/>
            <person name="Niu H."/>
            <person name="Lin Q."/>
            <person name="Ohashi N."/>
            <person name="Zhi N."/>
            <person name="Nelson W."/>
            <person name="Brinkac L.M."/>
            <person name="Dodson R.J."/>
            <person name="Rosovitz M.J."/>
            <person name="Sundaram J."/>
            <person name="Daugherty S.C."/>
            <person name="Davidsen T."/>
            <person name="Durkin A.S."/>
            <person name="Gwinn M."/>
            <person name="Haft D.H."/>
            <person name="Selengut J.D."/>
            <person name="Sullivan S.A."/>
            <person name="Zafar N."/>
            <person name="Zhou L."/>
            <person name="Benahmed F."/>
            <person name="Forberger H."/>
            <person name="Halpin R."/>
            <person name="Mulligan S."/>
            <person name="Robinson J."/>
            <person name="White O."/>
            <person name="Rikihisa Y."/>
            <person name="Tettelin H."/>
        </authorList>
    </citation>
    <scope>NUCLEOTIDE SEQUENCE [LARGE SCALE GENOMIC DNA]</scope>
    <source>
        <strain evidence="2">ATCC CRL-10679 / Arkansas</strain>
    </source>
</reference>
<organism evidence="1 2">
    <name type="scientific">Ehrlichia chaffeensis (strain ATCC CRL-10679 / Arkansas)</name>
    <dbReference type="NCBI Taxonomy" id="205920"/>
    <lineage>
        <taxon>Bacteria</taxon>
        <taxon>Pseudomonadati</taxon>
        <taxon>Pseudomonadota</taxon>
        <taxon>Alphaproteobacteria</taxon>
        <taxon>Rickettsiales</taxon>
        <taxon>Anaplasmataceae</taxon>
        <taxon>Ehrlichia</taxon>
    </lineage>
</organism>
<evidence type="ECO:0000313" key="2">
    <source>
        <dbReference type="Proteomes" id="UP000008320"/>
    </source>
</evidence>